<evidence type="ECO:0000259" key="9">
    <source>
        <dbReference type="Pfam" id="PF00441"/>
    </source>
</evidence>
<feature type="domain" description="Acyl-CoA dehydrogenase/oxidase C-terminal" evidence="9">
    <location>
        <begin position="283"/>
        <end position="441"/>
    </location>
</feature>
<dbReference type="InterPro" id="IPR046373">
    <property type="entry name" value="Acyl-CoA_Oxase/DH_mid-dom_sf"/>
</dbReference>
<comment type="similarity">
    <text evidence="2 7">Belongs to the acyl-CoA dehydrogenase family.</text>
</comment>
<dbReference type="Proteomes" id="UP000654947">
    <property type="component" value="Unassembled WGS sequence"/>
</dbReference>
<feature type="region of interest" description="Disordered" evidence="8">
    <location>
        <begin position="1"/>
        <end position="25"/>
    </location>
</feature>
<sequence length="647" mass="70604">MAEPRSADHGAQVDEKQARSVAEQARESGWELPGFAKELYLGRLRLDLVHPFPEPGEEARRDGEAFLGELRAFCAEIDPARIEREECIPDEVIDGLRRIGAFGMKIPAEYGGLGLSQVYYNRALTLVGSVCPALGAMLSAHQSIGVPQPVRMFGDQDQKTSFLPRCARGDISAFLLTEPDVGSDPARLHATAVPTEDGSAYLLDGVKLWTTNGVVADLLVVMARVPEGPGHRGGVSAFVVEGDSPGITVERRNRFMGLRGIENGLTRLHRVRVPAENRLGKEGHGLRIALSTLNTGRLSLPALCVGAGKWSTRIAREWARERVQWGRPIGEHEEVAGKISYITATTYAMDAMLELTGQMADEGRNDIRIEAAIAKLWASEHAWTIADELVQIRGGRGYETAESLAARGERGVPAEQLLRDLRINRIFEGATEIMHLLIAREAVDAHLSVAGDLVDPDTGTSDKARAAARAGGFYAKWLPTLAVGQGQTPSAFGEFGPLAPHLRYVERTSRKLARSTFYGMSLWQGKMEVKQAFLARLVDIGAELFAMSAVVVRARHDADHHPERGSGPFELADVFCRQARRRIAPLFEALWSNTDDVDGKLSRRVLGDSYTWLEEGVIDPSLPGPLIGGSEPGPSLEEDQHRRMGGT</sequence>
<evidence type="ECO:0000256" key="3">
    <source>
        <dbReference type="ARBA" id="ARBA00022630"/>
    </source>
</evidence>
<keyword evidence="13" id="KW-1185">Reference proteome</keyword>
<dbReference type="PANTHER" id="PTHR43884">
    <property type="entry name" value="ACYL-COA DEHYDROGENASE"/>
    <property type="match status" value="1"/>
</dbReference>
<keyword evidence="5 7" id="KW-0560">Oxidoreductase</keyword>
<evidence type="ECO:0000259" key="11">
    <source>
        <dbReference type="Pfam" id="PF02771"/>
    </source>
</evidence>
<evidence type="ECO:0000256" key="4">
    <source>
        <dbReference type="ARBA" id="ARBA00022827"/>
    </source>
</evidence>
<feature type="domain" description="Acyl-CoA oxidase/dehydrogenase middle" evidence="10">
    <location>
        <begin position="173"/>
        <end position="268"/>
    </location>
</feature>
<protein>
    <submittedName>
        <fullName evidence="12">Acyl-CoA dehydrogenase</fullName>
    </submittedName>
</protein>
<comment type="caution">
    <text evidence="12">The sequence shown here is derived from an EMBL/GenBank/DDBJ whole genome shotgun (WGS) entry which is preliminary data.</text>
</comment>
<organism evidence="12 13">
    <name type="scientific">Nocardiopsis kunsanensis</name>
    <dbReference type="NCBI Taxonomy" id="141693"/>
    <lineage>
        <taxon>Bacteria</taxon>
        <taxon>Bacillati</taxon>
        <taxon>Actinomycetota</taxon>
        <taxon>Actinomycetes</taxon>
        <taxon>Streptosporangiales</taxon>
        <taxon>Nocardiopsidaceae</taxon>
        <taxon>Nocardiopsis</taxon>
    </lineage>
</organism>
<dbReference type="Pfam" id="PF02770">
    <property type="entry name" value="Acyl-CoA_dh_M"/>
    <property type="match status" value="1"/>
</dbReference>
<dbReference type="Pfam" id="PF00441">
    <property type="entry name" value="Acyl-CoA_dh_1"/>
    <property type="match status" value="1"/>
</dbReference>
<accession>A0A919CKA6</accession>
<dbReference type="Pfam" id="PF02771">
    <property type="entry name" value="Acyl-CoA_dh_N"/>
    <property type="match status" value="1"/>
</dbReference>
<gene>
    <name evidence="12" type="ORF">GCM10007147_37490</name>
</gene>
<dbReference type="FunFam" id="1.10.540.10:FF:000001">
    <property type="entry name" value="Very long-chain-specific acyl-CoA dehydrogenase, mitochondrial"/>
    <property type="match status" value="1"/>
</dbReference>
<dbReference type="Gene3D" id="2.40.110.10">
    <property type="entry name" value="Butyryl-CoA Dehydrogenase, subunit A, domain 2"/>
    <property type="match status" value="1"/>
</dbReference>
<name>A0A919CKA6_9ACTN</name>
<dbReference type="InterPro" id="IPR037069">
    <property type="entry name" value="AcylCoA_DH/ox_N_sf"/>
</dbReference>
<evidence type="ECO:0000256" key="8">
    <source>
        <dbReference type="SAM" id="MobiDB-lite"/>
    </source>
</evidence>
<reference evidence="12 13" key="1">
    <citation type="journal article" date="2014" name="Int. J. Syst. Evol. Microbiol.">
        <title>Complete genome sequence of Corynebacterium casei LMG S-19264T (=DSM 44701T), isolated from a smear-ripened cheese.</title>
        <authorList>
            <consortium name="US DOE Joint Genome Institute (JGI-PGF)"/>
            <person name="Walter F."/>
            <person name="Albersmeier A."/>
            <person name="Kalinowski J."/>
            <person name="Ruckert C."/>
        </authorList>
    </citation>
    <scope>NUCLEOTIDE SEQUENCE [LARGE SCALE GENOMIC DNA]</scope>
    <source>
        <strain evidence="12 13">KCTC 19473</strain>
    </source>
</reference>
<dbReference type="SUPFAM" id="SSF56645">
    <property type="entry name" value="Acyl-CoA dehydrogenase NM domain-like"/>
    <property type="match status" value="1"/>
</dbReference>
<feature type="domain" description="Acyl-CoA dehydrogenase/oxidase N-terminal" evidence="11">
    <location>
        <begin position="64"/>
        <end position="170"/>
    </location>
</feature>
<keyword evidence="3 7" id="KW-0285">Flavoprotein</keyword>
<dbReference type="FunFam" id="2.40.110.10:FF:000023">
    <property type="entry name" value="Acyl-CoA dehydrogenase FadE10"/>
    <property type="match status" value="1"/>
</dbReference>
<evidence type="ECO:0000256" key="6">
    <source>
        <dbReference type="ARBA" id="ARBA00052546"/>
    </source>
</evidence>
<dbReference type="PANTHER" id="PTHR43884:SF9">
    <property type="entry name" value="COMPLEX I ASSEMBLY FACTOR ACAD9, MITOCHONDRIAL"/>
    <property type="match status" value="1"/>
</dbReference>
<evidence type="ECO:0000313" key="13">
    <source>
        <dbReference type="Proteomes" id="UP000654947"/>
    </source>
</evidence>
<evidence type="ECO:0000259" key="10">
    <source>
        <dbReference type="Pfam" id="PF02770"/>
    </source>
</evidence>
<proteinExistence type="inferred from homology"/>
<keyword evidence="4 7" id="KW-0274">FAD</keyword>
<dbReference type="InterPro" id="IPR009100">
    <property type="entry name" value="AcylCoA_DH/oxidase_NM_dom_sf"/>
</dbReference>
<evidence type="ECO:0000256" key="1">
    <source>
        <dbReference type="ARBA" id="ARBA00001974"/>
    </source>
</evidence>
<evidence type="ECO:0000256" key="2">
    <source>
        <dbReference type="ARBA" id="ARBA00009347"/>
    </source>
</evidence>
<feature type="compositionally biased region" description="Basic and acidic residues" evidence="8">
    <location>
        <begin position="638"/>
        <end position="647"/>
    </location>
</feature>
<comment type="cofactor">
    <cofactor evidence="1 7">
        <name>FAD</name>
        <dbReference type="ChEBI" id="CHEBI:57692"/>
    </cofactor>
</comment>
<dbReference type="AlphaFoldDB" id="A0A919CKA6"/>
<dbReference type="InterPro" id="IPR013786">
    <property type="entry name" value="AcylCoA_DH/ox_N"/>
</dbReference>
<evidence type="ECO:0000256" key="5">
    <source>
        <dbReference type="ARBA" id="ARBA00023002"/>
    </source>
</evidence>
<dbReference type="Gene3D" id="1.20.140.10">
    <property type="entry name" value="Butyryl-CoA Dehydrogenase, subunit A, domain 3"/>
    <property type="match status" value="2"/>
</dbReference>
<dbReference type="InterPro" id="IPR009075">
    <property type="entry name" value="AcylCo_DH/oxidase_C"/>
</dbReference>
<dbReference type="GO" id="GO:0050660">
    <property type="term" value="F:flavin adenine dinucleotide binding"/>
    <property type="evidence" value="ECO:0007669"/>
    <property type="project" value="InterPro"/>
</dbReference>
<dbReference type="FunFam" id="1.20.140.10:FF:000019">
    <property type="entry name" value="Acyl-CoA dehydrogenase"/>
    <property type="match status" value="1"/>
</dbReference>
<dbReference type="Gene3D" id="1.10.540.10">
    <property type="entry name" value="Acyl-CoA dehydrogenase/oxidase, N-terminal domain"/>
    <property type="match status" value="1"/>
</dbReference>
<dbReference type="EMBL" id="BMXL01000026">
    <property type="protein sequence ID" value="GHD33161.1"/>
    <property type="molecule type" value="Genomic_DNA"/>
</dbReference>
<dbReference type="GO" id="GO:0003995">
    <property type="term" value="F:acyl-CoA dehydrogenase activity"/>
    <property type="evidence" value="ECO:0007669"/>
    <property type="project" value="TreeGrafter"/>
</dbReference>
<dbReference type="SUPFAM" id="SSF47203">
    <property type="entry name" value="Acyl-CoA dehydrogenase C-terminal domain-like"/>
    <property type="match status" value="1"/>
</dbReference>
<dbReference type="RefSeq" id="WP_017574445.1">
    <property type="nucleotide sequence ID" value="NZ_BMXL01000026.1"/>
</dbReference>
<evidence type="ECO:0000256" key="7">
    <source>
        <dbReference type="RuleBase" id="RU362125"/>
    </source>
</evidence>
<dbReference type="InterPro" id="IPR036250">
    <property type="entry name" value="AcylCo_DH-like_C"/>
</dbReference>
<feature type="region of interest" description="Disordered" evidence="8">
    <location>
        <begin position="621"/>
        <end position="647"/>
    </location>
</feature>
<evidence type="ECO:0000313" key="12">
    <source>
        <dbReference type="EMBL" id="GHD33161.1"/>
    </source>
</evidence>
<dbReference type="InterPro" id="IPR006091">
    <property type="entry name" value="Acyl-CoA_Oxase/DH_mid-dom"/>
</dbReference>
<comment type="catalytic activity">
    <reaction evidence="6">
        <text>a 2,3-saturated acyl-CoA + A = a 2,3-dehydroacyl-CoA + AH2</text>
        <dbReference type="Rhea" id="RHEA:48608"/>
        <dbReference type="ChEBI" id="CHEBI:13193"/>
        <dbReference type="ChEBI" id="CHEBI:17499"/>
        <dbReference type="ChEBI" id="CHEBI:60015"/>
        <dbReference type="ChEBI" id="CHEBI:65111"/>
    </reaction>
</comment>